<keyword evidence="4" id="KW-1185">Reference proteome</keyword>
<feature type="transmembrane region" description="Helical" evidence="2">
    <location>
        <begin position="259"/>
        <end position="278"/>
    </location>
</feature>
<evidence type="ECO:0000313" key="4">
    <source>
        <dbReference type="Proteomes" id="UP001224775"/>
    </source>
</evidence>
<feature type="transmembrane region" description="Helical" evidence="2">
    <location>
        <begin position="290"/>
        <end position="309"/>
    </location>
</feature>
<reference evidence="3" key="1">
    <citation type="submission" date="2023-06" db="EMBL/GenBank/DDBJ databases">
        <title>Survivors Of The Sea: Transcriptome response of Skeletonema marinoi to long-term dormancy.</title>
        <authorList>
            <person name="Pinder M.I.M."/>
            <person name="Kourtchenko O."/>
            <person name="Robertson E.K."/>
            <person name="Larsson T."/>
            <person name="Maumus F."/>
            <person name="Osuna-Cruz C.M."/>
            <person name="Vancaester E."/>
            <person name="Stenow R."/>
            <person name="Vandepoele K."/>
            <person name="Ploug H."/>
            <person name="Bruchert V."/>
            <person name="Godhe A."/>
            <person name="Topel M."/>
        </authorList>
    </citation>
    <scope>NUCLEOTIDE SEQUENCE</scope>
    <source>
        <strain evidence="3">R05AC</strain>
    </source>
</reference>
<gene>
    <name evidence="3" type="ORF">QTG54_013413</name>
</gene>
<keyword evidence="2" id="KW-0812">Transmembrane</keyword>
<protein>
    <submittedName>
        <fullName evidence="3">Uncharacterized protein</fullName>
    </submittedName>
</protein>
<keyword evidence="2" id="KW-0472">Membrane</keyword>
<proteinExistence type="predicted"/>
<accession>A0AAD8XXX1</accession>
<dbReference type="AlphaFoldDB" id="A0AAD8XXX1"/>
<feature type="region of interest" description="Disordered" evidence="1">
    <location>
        <begin position="516"/>
        <end position="544"/>
    </location>
</feature>
<dbReference type="Proteomes" id="UP001224775">
    <property type="component" value="Unassembled WGS sequence"/>
</dbReference>
<dbReference type="EMBL" id="JATAAI010000032">
    <property type="protein sequence ID" value="KAK1735707.1"/>
    <property type="molecule type" value="Genomic_DNA"/>
</dbReference>
<evidence type="ECO:0000256" key="2">
    <source>
        <dbReference type="SAM" id="Phobius"/>
    </source>
</evidence>
<keyword evidence="2" id="KW-1133">Transmembrane helix</keyword>
<comment type="caution">
    <text evidence="3">The sequence shown here is derived from an EMBL/GenBank/DDBJ whole genome shotgun (WGS) entry which is preliminary data.</text>
</comment>
<evidence type="ECO:0000256" key="1">
    <source>
        <dbReference type="SAM" id="MobiDB-lite"/>
    </source>
</evidence>
<evidence type="ECO:0000313" key="3">
    <source>
        <dbReference type="EMBL" id="KAK1735707.1"/>
    </source>
</evidence>
<sequence>MKHHLPYYYYLSQSQLQQLSFRVSIRRNNGAMQSKEIGWQEQISYEEAHELETDLAIFTLTNVSMLEGDVKFHGRSALASRIHRDGEDLSSTMMIMARVNNHDKTLCVLKMYQDGMISASPALMEEDSDDMYCFITPDEDNLDYNIEMMIDQDYVEGDDTLLNSSRIYEEKRRQLSWKEVDDAEHAFNYQTHVEIISANGFILDKYFFGILFSAPFGSTLVIRYKIRKTGEFGGKEAVFLKGSTNKFQSYDIFSTSMQFLVRFFVAFVCIGFTILHLLGKSIGSETTPAVLLSIIPLGLLCQFIVFGRVKMHHVNHQFSLLFRKSSNNDHPANISHQNAMMEMHAYFHHNFGMISLAGSAVVPLPSELGTYDINVPTFKPIACSGMNERKCRMQSYYLGTCLSEILPSEPASLPSNEDGELTTRLLSKAGQITDGSGTIHLRVNVMKNYFNSAYSNTSDELESPQHRVKVQETVDEVLSRVRRNKRVRMSRMMVPSSNPANRNAARMSGRLYRSVASNEEKAEVEETKQSDRTADVLQRVGRSL</sequence>
<feature type="compositionally biased region" description="Basic and acidic residues" evidence="1">
    <location>
        <begin position="518"/>
        <end position="534"/>
    </location>
</feature>
<organism evidence="3 4">
    <name type="scientific">Skeletonema marinoi</name>
    <dbReference type="NCBI Taxonomy" id="267567"/>
    <lineage>
        <taxon>Eukaryota</taxon>
        <taxon>Sar</taxon>
        <taxon>Stramenopiles</taxon>
        <taxon>Ochrophyta</taxon>
        <taxon>Bacillariophyta</taxon>
        <taxon>Coscinodiscophyceae</taxon>
        <taxon>Thalassiosirophycidae</taxon>
        <taxon>Thalassiosirales</taxon>
        <taxon>Skeletonemataceae</taxon>
        <taxon>Skeletonema</taxon>
        <taxon>Skeletonema marinoi-dohrnii complex</taxon>
    </lineage>
</organism>
<name>A0AAD8XXX1_9STRA</name>
<feature type="transmembrane region" description="Helical" evidence="2">
    <location>
        <begin position="206"/>
        <end position="226"/>
    </location>
</feature>